<organism evidence="1 2">
    <name type="scientific">Streptomyces flavidovirens</name>
    <dbReference type="NCBI Taxonomy" id="67298"/>
    <lineage>
        <taxon>Bacteria</taxon>
        <taxon>Bacillati</taxon>
        <taxon>Actinomycetota</taxon>
        <taxon>Actinomycetes</taxon>
        <taxon>Kitasatosporales</taxon>
        <taxon>Streptomycetaceae</taxon>
        <taxon>Streptomyces</taxon>
    </lineage>
</organism>
<evidence type="ECO:0000313" key="1">
    <source>
        <dbReference type="EMBL" id="MFF3337610.1"/>
    </source>
</evidence>
<dbReference type="InterPro" id="IPR046485">
    <property type="entry name" value="DUF6578"/>
</dbReference>
<keyword evidence="2" id="KW-1185">Reference proteome</keyword>
<comment type="caution">
    <text evidence="1">The sequence shown here is derived from an EMBL/GenBank/DDBJ whole genome shotgun (WGS) entry which is preliminary data.</text>
</comment>
<dbReference type="EMBL" id="JBIAPK010000001">
    <property type="protein sequence ID" value="MFF3337610.1"/>
    <property type="molecule type" value="Genomic_DNA"/>
</dbReference>
<dbReference type="RefSeq" id="WP_355716164.1">
    <property type="nucleotide sequence ID" value="NZ_JBEXNP010000004.1"/>
</dbReference>
<gene>
    <name evidence="1" type="ORF">ACFYWW_02565</name>
</gene>
<sequence length="176" mass="19204">MTLWRIMYESWQMECCGEPFSVGDEVRWPLALHEPDEVTAHESWEDTYSELEPAGDGLVSGPGVTALYAGETLSRPVVGLLAVETHGAQPDDVPETVGTVRSIQVVTEGYAETHTGSRSYEPVAGERWLRATGTCPRWFSDETLPDRGGRGYRRVETGALVELETPGGPVSARPGQ</sequence>
<dbReference type="Proteomes" id="UP001601976">
    <property type="component" value="Unassembled WGS sequence"/>
</dbReference>
<accession>A0ABW6R7Z1</accession>
<name>A0ABW6R7Z1_9ACTN</name>
<proteinExistence type="predicted"/>
<protein>
    <submittedName>
        <fullName evidence="1">DUF6578 domain-containing protein</fullName>
    </submittedName>
</protein>
<reference evidence="1 2" key="1">
    <citation type="submission" date="2024-10" db="EMBL/GenBank/DDBJ databases">
        <title>The Natural Products Discovery Center: Release of the First 8490 Sequenced Strains for Exploring Actinobacteria Biosynthetic Diversity.</title>
        <authorList>
            <person name="Kalkreuter E."/>
            <person name="Kautsar S.A."/>
            <person name="Yang D."/>
            <person name="Bader C.D."/>
            <person name="Teijaro C.N."/>
            <person name="Fluegel L."/>
            <person name="Davis C.M."/>
            <person name="Simpson J.R."/>
            <person name="Lauterbach L."/>
            <person name="Steele A.D."/>
            <person name="Gui C."/>
            <person name="Meng S."/>
            <person name="Li G."/>
            <person name="Viehrig K."/>
            <person name="Ye F."/>
            <person name="Su P."/>
            <person name="Kiefer A.F."/>
            <person name="Nichols A."/>
            <person name="Cepeda A.J."/>
            <person name="Yan W."/>
            <person name="Fan B."/>
            <person name="Jiang Y."/>
            <person name="Adhikari A."/>
            <person name="Zheng C.-J."/>
            <person name="Schuster L."/>
            <person name="Cowan T.M."/>
            <person name="Smanski M.J."/>
            <person name="Chevrette M.G."/>
            <person name="De Carvalho L.P.S."/>
            <person name="Shen B."/>
        </authorList>
    </citation>
    <scope>NUCLEOTIDE SEQUENCE [LARGE SCALE GENOMIC DNA]</scope>
    <source>
        <strain evidence="1 2">NPDC003029</strain>
    </source>
</reference>
<dbReference type="Pfam" id="PF20218">
    <property type="entry name" value="DUF6578"/>
    <property type="match status" value="1"/>
</dbReference>
<evidence type="ECO:0000313" key="2">
    <source>
        <dbReference type="Proteomes" id="UP001601976"/>
    </source>
</evidence>